<gene>
    <name evidence="1" type="ORF">SUNI508_13868</name>
</gene>
<reference evidence="1 2" key="1">
    <citation type="journal article" date="2024" name="J. Plant Pathol.">
        <title>Sequence and assembly of the genome of Seiridium unicorne, isolate CBS 538.82, causal agent of cypress canker disease.</title>
        <authorList>
            <person name="Scali E."/>
            <person name="Rocca G.D."/>
            <person name="Danti R."/>
            <person name="Garbelotto M."/>
            <person name="Barberini S."/>
            <person name="Baroncelli R."/>
            <person name="Emiliani G."/>
        </authorList>
    </citation>
    <scope>NUCLEOTIDE SEQUENCE [LARGE SCALE GENOMIC DNA]</scope>
    <source>
        <strain evidence="1 2">BM-138-508</strain>
    </source>
</reference>
<dbReference type="EMBL" id="JARVKF010000053">
    <property type="protein sequence ID" value="KAK9423985.1"/>
    <property type="molecule type" value="Genomic_DNA"/>
</dbReference>
<comment type="caution">
    <text evidence="1">The sequence shown here is derived from an EMBL/GenBank/DDBJ whole genome shotgun (WGS) entry which is preliminary data.</text>
</comment>
<dbReference type="Proteomes" id="UP001408356">
    <property type="component" value="Unassembled WGS sequence"/>
</dbReference>
<sequence length="312" mass="34352">MSLTIRLTSAIESEDPEDFLGQSLGVVFPDDILTQHGDASNALRYTSPHLPKQLHIRLADPDSEDERRLFSHYLWNASLMLAEFIEAGSLGIQLSKPLGCGGGPSVIDKRQPEKMFDIRGLSTIELGAGTALPSLISALLGAHHVVATDYPAPPTMEILQANVAFNSQASFSPSGKVAERIIVKGHTWGNLTADAFAMENKSQFDRVLVCDCLWMPWQHDNLRKSISWFLKNGSESRAWIVAGFHTGRHNMSGFFDPGKLADAGLELESIWERDVDGEEREWATEREVDGLRKRWLVVAILGKAQSATDTGA</sequence>
<dbReference type="InterPro" id="IPR019410">
    <property type="entry name" value="Methyltransf_16"/>
</dbReference>
<name>A0ABR2VAP2_9PEZI</name>
<dbReference type="SUPFAM" id="SSF53335">
    <property type="entry name" value="S-adenosyl-L-methionine-dependent methyltransferases"/>
    <property type="match status" value="1"/>
</dbReference>
<evidence type="ECO:0000313" key="2">
    <source>
        <dbReference type="Proteomes" id="UP001408356"/>
    </source>
</evidence>
<dbReference type="Gene3D" id="3.40.50.150">
    <property type="entry name" value="Vaccinia Virus protein VP39"/>
    <property type="match status" value="1"/>
</dbReference>
<dbReference type="PANTHER" id="PTHR14614">
    <property type="entry name" value="HEPATOCELLULAR CARCINOMA-ASSOCIATED ANTIGEN"/>
    <property type="match status" value="1"/>
</dbReference>
<protein>
    <submittedName>
        <fullName evidence="1">Nicotinamide N-methyltransferase</fullName>
    </submittedName>
</protein>
<dbReference type="Pfam" id="PF10294">
    <property type="entry name" value="Methyltransf_16"/>
    <property type="match status" value="1"/>
</dbReference>
<keyword evidence="2" id="KW-1185">Reference proteome</keyword>
<proteinExistence type="predicted"/>
<accession>A0ABR2VAP2</accession>
<evidence type="ECO:0000313" key="1">
    <source>
        <dbReference type="EMBL" id="KAK9423985.1"/>
    </source>
</evidence>
<dbReference type="PANTHER" id="PTHR14614:SF104">
    <property type="entry name" value="N-METHYLTRANSFERASE, PUTATIVE (AFU_ORTHOLOGUE AFUA_1G17750)-RELATED"/>
    <property type="match status" value="1"/>
</dbReference>
<organism evidence="1 2">
    <name type="scientific">Seiridium unicorne</name>
    <dbReference type="NCBI Taxonomy" id="138068"/>
    <lineage>
        <taxon>Eukaryota</taxon>
        <taxon>Fungi</taxon>
        <taxon>Dikarya</taxon>
        <taxon>Ascomycota</taxon>
        <taxon>Pezizomycotina</taxon>
        <taxon>Sordariomycetes</taxon>
        <taxon>Xylariomycetidae</taxon>
        <taxon>Amphisphaeriales</taxon>
        <taxon>Sporocadaceae</taxon>
        <taxon>Seiridium</taxon>
    </lineage>
</organism>
<dbReference type="InterPro" id="IPR029063">
    <property type="entry name" value="SAM-dependent_MTases_sf"/>
</dbReference>